<dbReference type="Gene3D" id="3.90.76.10">
    <property type="entry name" value="Dipeptide-binding Protein, Domain 1"/>
    <property type="match status" value="1"/>
</dbReference>
<evidence type="ECO:0000256" key="2">
    <source>
        <dbReference type="ARBA" id="ARBA00022448"/>
    </source>
</evidence>
<evidence type="ECO:0000256" key="1">
    <source>
        <dbReference type="ARBA" id="ARBA00005695"/>
    </source>
</evidence>
<dbReference type="GO" id="GO:0042597">
    <property type="term" value="C:periplasmic space"/>
    <property type="evidence" value="ECO:0007669"/>
    <property type="project" value="UniProtKB-ARBA"/>
</dbReference>
<accession>A0A0G1NNS6</accession>
<dbReference type="InterPro" id="IPR030678">
    <property type="entry name" value="Peptide/Ni-bd"/>
</dbReference>
<gene>
    <name evidence="6" type="ORF">UX31_C0004G0018</name>
</gene>
<dbReference type="Gene3D" id="3.40.190.10">
    <property type="entry name" value="Periplasmic binding protein-like II"/>
    <property type="match status" value="1"/>
</dbReference>
<feature type="domain" description="Solute-binding protein family 5" evidence="5">
    <location>
        <begin position="91"/>
        <end position="419"/>
    </location>
</feature>
<dbReference type="InterPro" id="IPR039424">
    <property type="entry name" value="SBP_5"/>
</dbReference>
<dbReference type="GO" id="GO:1904680">
    <property type="term" value="F:peptide transmembrane transporter activity"/>
    <property type="evidence" value="ECO:0007669"/>
    <property type="project" value="TreeGrafter"/>
</dbReference>
<keyword evidence="4" id="KW-0812">Transmembrane</keyword>
<dbReference type="GO" id="GO:0015833">
    <property type="term" value="P:peptide transport"/>
    <property type="evidence" value="ECO:0007669"/>
    <property type="project" value="TreeGrafter"/>
</dbReference>
<dbReference type="InterPro" id="IPR000914">
    <property type="entry name" value="SBP_5_dom"/>
</dbReference>
<evidence type="ECO:0000256" key="3">
    <source>
        <dbReference type="ARBA" id="ARBA00022729"/>
    </source>
</evidence>
<evidence type="ECO:0000313" key="6">
    <source>
        <dbReference type="EMBL" id="KKU22289.1"/>
    </source>
</evidence>
<dbReference type="Pfam" id="PF00496">
    <property type="entry name" value="SBP_bac_5"/>
    <property type="match status" value="1"/>
</dbReference>
<protein>
    <submittedName>
        <fullName evidence="6">Extracellular solute-binding protein family 5</fullName>
    </submittedName>
</protein>
<dbReference type="SUPFAM" id="SSF53850">
    <property type="entry name" value="Periplasmic binding protein-like II"/>
    <property type="match status" value="1"/>
</dbReference>
<name>A0A0G1NNS6_9BACT</name>
<evidence type="ECO:0000313" key="7">
    <source>
        <dbReference type="Proteomes" id="UP000034107"/>
    </source>
</evidence>
<dbReference type="PANTHER" id="PTHR30290">
    <property type="entry name" value="PERIPLASMIC BINDING COMPONENT OF ABC TRANSPORTER"/>
    <property type="match status" value="1"/>
</dbReference>
<keyword evidence="2" id="KW-0813">Transport</keyword>
<reference evidence="6 7" key="1">
    <citation type="journal article" date="2015" name="Nature">
        <title>rRNA introns, odd ribosomes, and small enigmatic genomes across a large radiation of phyla.</title>
        <authorList>
            <person name="Brown C.T."/>
            <person name="Hug L.A."/>
            <person name="Thomas B.C."/>
            <person name="Sharon I."/>
            <person name="Castelle C.J."/>
            <person name="Singh A."/>
            <person name="Wilkins M.J."/>
            <person name="Williams K.H."/>
            <person name="Banfield J.F."/>
        </authorList>
    </citation>
    <scope>NUCLEOTIDE SEQUENCE [LARGE SCALE GENOMIC DNA]</scope>
</reference>
<dbReference type="GO" id="GO:0043190">
    <property type="term" value="C:ATP-binding cassette (ABC) transporter complex"/>
    <property type="evidence" value="ECO:0007669"/>
    <property type="project" value="InterPro"/>
</dbReference>
<evidence type="ECO:0000259" key="5">
    <source>
        <dbReference type="Pfam" id="PF00496"/>
    </source>
</evidence>
<dbReference type="Proteomes" id="UP000034107">
    <property type="component" value="Unassembled WGS sequence"/>
</dbReference>
<proteinExistence type="inferred from homology"/>
<feature type="transmembrane region" description="Helical" evidence="4">
    <location>
        <begin position="21"/>
        <end position="43"/>
    </location>
</feature>
<dbReference type="PANTHER" id="PTHR30290:SF9">
    <property type="entry name" value="OLIGOPEPTIDE-BINDING PROTEIN APPA"/>
    <property type="match status" value="1"/>
</dbReference>
<keyword evidence="4" id="KW-0472">Membrane</keyword>
<comment type="caution">
    <text evidence="6">The sequence shown here is derived from an EMBL/GenBank/DDBJ whole genome shotgun (WGS) entry which is preliminary data.</text>
</comment>
<dbReference type="PIRSF" id="PIRSF002741">
    <property type="entry name" value="MppA"/>
    <property type="match status" value="1"/>
</dbReference>
<dbReference type="EMBL" id="LCLS01000004">
    <property type="protein sequence ID" value="KKU22289.1"/>
    <property type="molecule type" value="Genomic_DNA"/>
</dbReference>
<dbReference type="AlphaFoldDB" id="A0A0G1NNS6"/>
<keyword evidence="3" id="KW-0732">Signal</keyword>
<comment type="similarity">
    <text evidence="1">Belongs to the bacterial solute-binding protein 5 family.</text>
</comment>
<keyword evidence="4" id="KW-1133">Transmembrane helix</keyword>
<organism evidence="6 7">
    <name type="scientific">Candidatus Nomurabacteria bacterium GW2011_GWA1_46_11</name>
    <dbReference type="NCBI Taxonomy" id="1618732"/>
    <lineage>
        <taxon>Bacteria</taxon>
        <taxon>Candidatus Nomuraibacteriota</taxon>
    </lineage>
</organism>
<evidence type="ECO:0000256" key="4">
    <source>
        <dbReference type="SAM" id="Phobius"/>
    </source>
</evidence>
<dbReference type="Gene3D" id="3.10.105.10">
    <property type="entry name" value="Dipeptide-binding Protein, Domain 3"/>
    <property type="match status" value="1"/>
</dbReference>
<sequence length="536" mass="60747">MKTPSRNFFLKVLHSLTKRERLVLYSAVAIFSISALTYGGLLYKTKTYAVPTQGGTYREGVVGQPSFVNPIIPTTETDRAVSRLIFSSLEDMAESIKQSDDGKTWNVRLYDNIFWHDGEKLTADDIVFTVDVIHDPNSHSYLRGSFDGVNVSRVSELEIQFSLQNAYAFFKEDHLRSLRPIPKHLFVDLPVTNYQLTPYGLSPVGSGPYKVASYEKDVGGFIKSFKLKANEEYFTHPPYITNFVFKFFRKDSELISSYNLGQIDGFGLSTAEPLEERPIIIRHSAHYLSSSRYYAIFINQSLAPEKLKELSVRRALSGAVGRNDLVDKVFAGHAIPFFGPTNIAGNSFTSYDPEVIKGLELSLVVPDEPFLVKTADEIKVDWEALGAKVNLVVRSLRDIREDVLRNTNYEMILFGNIVKEGNDLFAFWHSSKRFFPDQNLALYQDGGTDSLLEEYRRTFDATTRAHLLEQISSRISAEVPAVFLYSPDYVFITTPNLQGVDDTHIINTSDDRFADVTEWFVKSKRTFRKPIGVWGT</sequence>